<accession>A0A073HZS6</accession>
<dbReference type="AlphaFoldDB" id="A0A073HZS6"/>
<feature type="compositionally biased region" description="Polar residues" evidence="2">
    <location>
        <begin position="45"/>
        <end position="54"/>
    </location>
</feature>
<keyword evidence="1" id="KW-0175">Coiled coil</keyword>
<proteinExistence type="predicted"/>
<evidence type="ECO:0000256" key="1">
    <source>
        <dbReference type="SAM" id="Coils"/>
    </source>
</evidence>
<evidence type="ECO:0000256" key="2">
    <source>
        <dbReference type="SAM" id="MobiDB-lite"/>
    </source>
</evidence>
<keyword evidence="4" id="KW-1185">Reference proteome</keyword>
<organism evidence="3 4">
    <name type="scientific">Oxytricha trifallax</name>
    <dbReference type="NCBI Taxonomy" id="1172189"/>
    <lineage>
        <taxon>Eukaryota</taxon>
        <taxon>Sar</taxon>
        <taxon>Alveolata</taxon>
        <taxon>Ciliophora</taxon>
        <taxon>Intramacronucleata</taxon>
        <taxon>Spirotrichea</taxon>
        <taxon>Stichotrichia</taxon>
        <taxon>Sporadotrichida</taxon>
        <taxon>Oxytrichidae</taxon>
        <taxon>Oxytrichinae</taxon>
        <taxon>Oxytricha</taxon>
    </lineage>
</organism>
<name>A0A073HZS6_9SPIT</name>
<feature type="region of interest" description="Disordered" evidence="2">
    <location>
        <begin position="1"/>
        <end position="74"/>
    </location>
</feature>
<dbReference type="EMBL" id="ARYC01005694">
    <property type="protein sequence ID" value="KEJ82721.1"/>
    <property type="molecule type" value="Genomic_DNA"/>
</dbReference>
<evidence type="ECO:0000313" key="3">
    <source>
        <dbReference type="EMBL" id="KEJ82721.1"/>
    </source>
</evidence>
<reference evidence="4" key="1">
    <citation type="journal article" date="2014" name="Cell">
        <title>The Architecture of a Scrambled Genome Reveals Massive Levels of Genomic Rearrangement during Development.</title>
        <authorList>
            <person name="Chen X."/>
            <person name="Bracht J.R."/>
            <person name="Goldman A.D."/>
            <person name="Dolzhenko E."/>
            <person name="Clay D.M."/>
            <person name="Swart E.C."/>
            <person name="Perlman D.H."/>
            <person name="Doak T.G."/>
            <person name="Stuart A."/>
            <person name="Amemiya C.T."/>
            <person name="Sebra R.P."/>
            <person name="Landweber L.F."/>
        </authorList>
    </citation>
    <scope>NUCLEOTIDE SEQUENCE [LARGE SCALE GENOMIC DNA]</scope>
    <source>
        <strain evidence="4">JRB310</strain>
    </source>
</reference>
<sequence>MPAKNLLQKQVKCENVPAKDHPQKRKNINQNQKVIKNENKIQKGLQIQPQQVSKQKPEKPQRSKSLKKDPQNFNQQHTLNKVSMNQNLQRPSLAPMESINQNQNHNSQTVQFVQKAQKLITTSKQMLEKAEKLMPFLKKNANEAQNSAQKLMRALEQKLNKLSIKTEQSMKQERFLDTQSQVEQINIEIFQFCERQSQILQELEMDQINQIQVINQILERKPRKLEFQNELNLIVESIGFQTLENQYERLVTQLDNNMLVLKQKGQDIIDLIQIDVQNQNFNHITSIQSLPNFIFNCGNTYILENLYFNLQNTQEIYQFQHSDILGGCSLGDYFIMLGHETYAKISLHKYNGSQFTEVGIIKPFVMGGGGKQRKITQLKKNKFAYDKIQVFINYNNQGLKIVDVNVNGFKDSTFQSLVVKMDTYEILDDHLVLTRNHFDFTLCNYQDLTQLCTVTSRDQIVMSNCLLIPDQFNEQFLPIIFANDCQTLQIKTVDVMQQGYVGMQQNAQNNQAYQMLVKVEGDRQFEEIDEYDSKTDTLIVALNQNLQVEIIKVTID</sequence>
<evidence type="ECO:0000313" key="4">
    <source>
        <dbReference type="Proteomes" id="UP000053232"/>
    </source>
</evidence>
<protein>
    <submittedName>
        <fullName evidence="3">Uncharacterized protein</fullName>
    </submittedName>
</protein>
<feature type="coiled-coil region" evidence="1">
    <location>
        <begin position="113"/>
        <end position="172"/>
    </location>
</feature>
<dbReference type="Proteomes" id="UP000053232">
    <property type="component" value="Unassembled WGS sequence"/>
</dbReference>
<comment type="caution">
    <text evidence="3">The sequence shown here is derived from an EMBL/GenBank/DDBJ whole genome shotgun (WGS) entry which is preliminary data.</text>
</comment>
<feature type="compositionally biased region" description="Basic and acidic residues" evidence="2">
    <location>
        <begin position="55"/>
        <end position="70"/>
    </location>
</feature>
<gene>
    <name evidence="3" type="ORF">OXYTRIMIC_726</name>
</gene>